<feature type="signal peptide" evidence="2">
    <location>
        <begin position="1"/>
        <end position="17"/>
    </location>
</feature>
<proteinExistence type="predicted"/>
<feature type="compositionally biased region" description="Polar residues" evidence="1">
    <location>
        <begin position="27"/>
        <end position="40"/>
    </location>
</feature>
<sequence length="111" mass="11294">MKTTLPALLALNLLAGACERASEEPAATTNNVQTASSPSDGNAAAASIMRPEVTEEVTPPPPPPPPEPLRAVIAFGESGVRLDKAAQAAIDALIADPRFAEGGRITLSGHS</sequence>
<dbReference type="AlphaFoldDB" id="A0A4Y8ZP87"/>
<accession>A0A4Y8ZP87</accession>
<feature type="region of interest" description="Disordered" evidence="1">
    <location>
        <begin position="22"/>
        <end position="69"/>
    </location>
</feature>
<evidence type="ECO:0000313" key="3">
    <source>
        <dbReference type="EMBL" id="TFI57072.1"/>
    </source>
</evidence>
<organism evidence="3 4">
    <name type="scientific">Sphingomonas parva</name>
    <dbReference type="NCBI Taxonomy" id="2555898"/>
    <lineage>
        <taxon>Bacteria</taxon>
        <taxon>Pseudomonadati</taxon>
        <taxon>Pseudomonadota</taxon>
        <taxon>Alphaproteobacteria</taxon>
        <taxon>Sphingomonadales</taxon>
        <taxon>Sphingomonadaceae</taxon>
        <taxon>Sphingomonas</taxon>
    </lineage>
</organism>
<evidence type="ECO:0000256" key="2">
    <source>
        <dbReference type="SAM" id="SignalP"/>
    </source>
</evidence>
<comment type="caution">
    <text evidence="3">The sequence shown here is derived from an EMBL/GenBank/DDBJ whole genome shotgun (WGS) entry which is preliminary data.</text>
</comment>
<keyword evidence="4" id="KW-1185">Reference proteome</keyword>
<keyword evidence="2" id="KW-0732">Signal</keyword>
<feature type="chain" id="PRO_5021484078" evidence="2">
    <location>
        <begin position="18"/>
        <end position="111"/>
    </location>
</feature>
<feature type="compositionally biased region" description="Pro residues" evidence="1">
    <location>
        <begin position="58"/>
        <end position="68"/>
    </location>
</feature>
<gene>
    <name evidence="3" type="ORF">E2493_17115</name>
</gene>
<dbReference type="Proteomes" id="UP000298213">
    <property type="component" value="Unassembled WGS sequence"/>
</dbReference>
<evidence type="ECO:0000256" key="1">
    <source>
        <dbReference type="SAM" id="MobiDB-lite"/>
    </source>
</evidence>
<name>A0A4Y8ZP87_9SPHN</name>
<reference evidence="3 4" key="1">
    <citation type="submission" date="2019-03" db="EMBL/GenBank/DDBJ databases">
        <title>Genome sequence of Sphingomonas sp. 17J27-24.</title>
        <authorList>
            <person name="Kim M."/>
            <person name="Maeng S."/>
            <person name="Sathiyaraj S."/>
        </authorList>
    </citation>
    <scope>NUCLEOTIDE SEQUENCE [LARGE SCALE GENOMIC DNA]</scope>
    <source>
        <strain evidence="3 4">17J27-24</strain>
    </source>
</reference>
<evidence type="ECO:0000313" key="4">
    <source>
        <dbReference type="Proteomes" id="UP000298213"/>
    </source>
</evidence>
<protein>
    <submittedName>
        <fullName evidence="3">OmpA family protein</fullName>
    </submittedName>
</protein>
<dbReference type="PROSITE" id="PS51257">
    <property type="entry name" value="PROKAR_LIPOPROTEIN"/>
    <property type="match status" value="1"/>
</dbReference>
<dbReference type="EMBL" id="SPDV01000040">
    <property type="protein sequence ID" value="TFI57072.1"/>
    <property type="molecule type" value="Genomic_DNA"/>
</dbReference>
<feature type="non-terminal residue" evidence="3">
    <location>
        <position position="111"/>
    </location>
</feature>